<comment type="caution">
    <text evidence="6">The sequence shown here is derived from an EMBL/GenBank/DDBJ whole genome shotgun (WGS) entry which is preliminary data.</text>
</comment>
<proteinExistence type="inferred from homology"/>
<sequence length="346" mass="39237">MNPLRLRKDQATMVRTDQYTLSCDEVNDLRATLDELSEGGLSPTEADFYEKYRDCYELLPSGLRRFLTDFRDDVSSAVCLVNGFPVDDAAVGPTPRHWERPEGYDATIRPDIYLAMCASTLGAPFAWATLQYGRLVQDIFPIKGDERRESGHGSEAFLTFHTDDAFRPDSPDHLLLFGIRNPDAVPTFVAPLRHIRLRDTDWRVLSEKRFHILPDDEHIRQLELHAPDDPALLRAIEMRDCPQPVSVLFGDPVNPRIRLDTPFMRCAGDDPEAQRALNTLLSELEGVRNPLVVHAGSLLILDNRRAVHGRDSFTARHDGTDRWLRKVIVSRQSAAHGAEPIDRVRL</sequence>
<keyword evidence="7" id="KW-1185">Reference proteome</keyword>
<dbReference type="GO" id="GO:0005506">
    <property type="term" value="F:iron ion binding"/>
    <property type="evidence" value="ECO:0007669"/>
    <property type="project" value="InterPro"/>
</dbReference>
<dbReference type="EMBL" id="BLWC01000001">
    <property type="protein sequence ID" value="GFM95214.1"/>
    <property type="molecule type" value="Genomic_DNA"/>
</dbReference>
<dbReference type="GO" id="GO:0016491">
    <property type="term" value="F:oxidoreductase activity"/>
    <property type="evidence" value="ECO:0007669"/>
    <property type="project" value="UniProtKB-KW"/>
</dbReference>
<evidence type="ECO:0000313" key="7">
    <source>
        <dbReference type="Proteomes" id="UP000498980"/>
    </source>
</evidence>
<dbReference type="Proteomes" id="UP000498980">
    <property type="component" value="Unassembled WGS sequence"/>
</dbReference>
<keyword evidence="2 5" id="KW-0479">Metal-binding</keyword>
<evidence type="ECO:0000256" key="3">
    <source>
        <dbReference type="ARBA" id="ARBA00023002"/>
    </source>
</evidence>
<comment type="similarity">
    <text evidence="1">Belongs to the clavaminate synthase family.</text>
</comment>
<organism evidence="6 7">
    <name type="scientific">Streptomyces fulvorobeus</name>
    <dbReference type="NCBI Taxonomy" id="284028"/>
    <lineage>
        <taxon>Bacteria</taxon>
        <taxon>Bacillati</taxon>
        <taxon>Actinomycetota</taxon>
        <taxon>Actinomycetes</taxon>
        <taxon>Kitasatosporales</taxon>
        <taxon>Streptomycetaceae</taxon>
        <taxon>Streptomyces</taxon>
    </lineage>
</organism>
<dbReference type="SUPFAM" id="SSF51197">
    <property type="entry name" value="Clavaminate synthase-like"/>
    <property type="match status" value="1"/>
</dbReference>
<evidence type="ECO:0000313" key="6">
    <source>
        <dbReference type="EMBL" id="GFM95214.1"/>
    </source>
</evidence>
<evidence type="ECO:0000256" key="2">
    <source>
        <dbReference type="ARBA" id="ARBA00022723"/>
    </source>
</evidence>
<gene>
    <name evidence="6" type="primary">asnO_1</name>
    <name evidence="6" type="ORF">Sfulv_00250</name>
</gene>
<keyword evidence="4 5" id="KW-0408">Iron</keyword>
<feature type="binding site" evidence="5">
    <location>
        <position position="161"/>
    </location>
    <ligand>
        <name>Fe cation</name>
        <dbReference type="ChEBI" id="CHEBI:24875"/>
    </ligand>
</feature>
<protein>
    <submittedName>
        <fullName evidence="6">L-asparagine oxygenase</fullName>
    </submittedName>
</protein>
<accession>A0A7J0BZS8</accession>
<reference evidence="6 7" key="1">
    <citation type="submission" date="2020-05" db="EMBL/GenBank/DDBJ databases">
        <title>Whole genome shotgun sequence of Streptomyces fulvorobeus NBRC 15897.</title>
        <authorList>
            <person name="Komaki H."/>
            <person name="Tamura T."/>
        </authorList>
    </citation>
    <scope>NUCLEOTIDE SEQUENCE [LARGE SCALE GENOMIC DNA]</scope>
    <source>
        <strain evidence="6 7">NBRC 15897</strain>
    </source>
</reference>
<dbReference type="InterPro" id="IPR014503">
    <property type="entry name" value="Clavaminate_syn-like"/>
</dbReference>
<evidence type="ECO:0000256" key="4">
    <source>
        <dbReference type="ARBA" id="ARBA00023004"/>
    </source>
</evidence>
<evidence type="ECO:0000256" key="5">
    <source>
        <dbReference type="PIRSR" id="PIRSR019543-2"/>
    </source>
</evidence>
<keyword evidence="3" id="KW-0560">Oxidoreductase</keyword>
<dbReference type="AlphaFoldDB" id="A0A7J0BZS8"/>
<name>A0A7J0BZS8_9ACTN</name>
<evidence type="ECO:0000256" key="1">
    <source>
        <dbReference type="ARBA" id="ARBA00008425"/>
    </source>
</evidence>
<dbReference type="InterPro" id="IPR042098">
    <property type="entry name" value="TauD-like_sf"/>
</dbReference>
<dbReference type="Gene3D" id="3.60.130.10">
    <property type="entry name" value="Clavaminate synthase-like"/>
    <property type="match status" value="1"/>
</dbReference>
<dbReference type="PIRSF" id="PIRSF019543">
    <property type="entry name" value="Clavaminate_syn"/>
    <property type="match status" value="1"/>
</dbReference>